<dbReference type="GeneID" id="108665234"/>
<feature type="compositionally biased region" description="Low complexity" evidence="4">
    <location>
        <begin position="174"/>
        <end position="223"/>
    </location>
</feature>
<gene>
    <name evidence="7" type="primary">LOC108665234</name>
</gene>
<dbReference type="Pfam" id="PF19438">
    <property type="entry name" value="LIN9_C"/>
    <property type="match status" value="1"/>
</dbReference>
<feature type="domain" description="DIRP" evidence="5">
    <location>
        <begin position="257"/>
        <end position="366"/>
    </location>
</feature>
<dbReference type="OrthoDB" id="2339771at2759"/>
<dbReference type="GO" id="GO:0005654">
    <property type="term" value="C:nucleoplasm"/>
    <property type="evidence" value="ECO:0007669"/>
    <property type="project" value="TreeGrafter"/>
</dbReference>
<evidence type="ECO:0000259" key="5">
    <source>
        <dbReference type="SMART" id="SM01135"/>
    </source>
</evidence>
<dbReference type="PANTHER" id="PTHR21689">
    <property type="entry name" value="LIN-9"/>
    <property type="match status" value="1"/>
</dbReference>
<evidence type="ECO:0000256" key="4">
    <source>
        <dbReference type="SAM" id="MobiDB-lite"/>
    </source>
</evidence>
<evidence type="ECO:0000256" key="3">
    <source>
        <dbReference type="ARBA" id="ARBA00023242"/>
    </source>
</evidence>
<organism evidence="6 7">
    <name type="scientific">Hyalella azteca</name>
    <name type="common">Amphipod</name>
    <dbReference type="NCBI Taxonomy" id="294128"/>
    <lineage>
        <taxon>Eukaryota</taxon>
        <taxon>Metazoa</taxon>
        <taxon>Ecdysozoa</taxon>
        <taxon>Arthropoda</taxon>
        <taxon>Crustacea</taxon>
        <taxon>Multicrustacea</taxon>
        <taxon>Malacostraca</taxon>
        <taxon>Eumalacostraca</taxon>
        <taxon>Peracarida</taxon>
        <taxon>Amphipoda</taxon>
        <taxon>Senticaudata</taxon>
        <taxon>Talitrida</taxon>
        <taxon>Talitroidea</taxon>
        <taxon>Hyalellidae</taxon>
        <taxon>Hyalella</taxon>
    </lineage>
</organism>
<dbReference type="GO" id="GO:0003677">
    <property type="term" value="F:DNA binding"/>
    <property type="evidence" value="ECO:0007669"/>
    <property type="project" value="TreeGrafter"/>
</dbReference>
<feature type="region of interest" description="Disordered" evidence="4">
    <location>
        <begin position="15"/>
        <end position="227"/>
    </location>
</feature>
<feature type="compositionally biased region" description="Polar residues" evidence="4">
    <location>
        <begin position="144"/>
        <end position="157"/>
    </location>
</feature>
<comment type="similarity">
    <text evidence="2">Belongs to the lin-9 family.</text>
</comment>
<evidence type="ECO:0000313" key="6">
    <source>
        <dbReference type="Proteomes" id="UP000694843"/>
    </source>
</evidence>
<dbReference type="GO" id="GO:0006357">
    <property type="term" value="P:regulation of transcription by RNA polymerase II"/>
    <property type="evidence" value="ECO:0007669"/>
    <property type="project" value="TreeGrafter"/>
</dbReference>
<proteinExistence type="inferred from homology"/>
<dbReference type="SMART" id="SM01135">
    <property type="entry name" value="DIRP"/>
    <property type="match status" value="1"/>
</dbReference>
<feature type="compositionally biased region" description="Acidic residues" evidence="4">
    <location>
        <begin position="159"/>
        <end position="173"/>
    </location>
</feature>
<evidence type="ECO:0000256" key="1">
    <source>
        <dbReference type="ARBA" id="ARBA00004123"/>
    </source>
</evidence>
<dbReference type="Pfam" id="PF06584">
    <property type="entry name" value="DIRP"/>
    <property type="match status" value="1"/>
</dbReference>
<dbReference type="Proteomes" id="UP000694843">
    <property type="component" value="Unplaced"/>
</dbReference>
<feature type="compositionally biased region" description="Basic and acidic residues" evidence="4">
    <location>
        <begin position="101"/>
        <end position="120"/>
    </location>
</feature>
<dbReference type="InterPro" id="IPR033471">
    <property type="entry name" value="DIRP"/>
</dbReference>
<protein>
    <submittedName>
        <fullName evidence="7">Protein lin-9 homolog</fullName>
    </submittedName>
</protein>
<name>A0A979FHG0_HYAAZ</name>
<comment type="subcellular location">
    <subcellularLocation>
        <location evidence="1">Nucleus</location>
    </subcellularLocation>
</comment>
<dbReference type="GO" id="GO:0006351">
    <property type="term" value="P:DNA-templated transcription"/>
    <property type="evidence" value="ECO:0007669"/>
    <property type="project" value="InterPro"/>
</dbReference>
<dbReference type="GO" id="GO:0051726">
    <property type="term" value="P:regulation of cell cycle"/>
    <property type="evidence" value="ECO:0007669"/>
    <property type="project" value="TreeGrafter"/>
</dbReference>
<evidence type="ECO:0000256" key="2">
    <source>
        <dbReference type="ARBA" id="ARBA00006732"/>
    </source>
</evidence>
<dbReference type="AlphaFoldDB" id="A0A979FHG0"/>
<dbReference type="GO" id="GO:0017053">
    <property type="term" value="C:transcription repressor complex"/>
    <property type="evidence" value="ECO:0007669"/>
    <property type="project" value="InterPro"/>
</dbReference>
<dbReference type="KEGG" id="hazt:108665234"/>
<accession>A0A979FHG0</accession>
<dbReference type="InterPro" id="IPR010561">
    <property type="entry name" value="LIN-9/ALY1"/>
</dbReference>
<dbReference type="InterPro" id="IPR045831">
    <property type="entry name" value="LIN9_C"/>
</dbReference>
<dbReference type="PANTHER" id="PTHR21689:SF2">
    <property type="entry name" value="PROTEIN LIN-9 HOMOLOG"/>
    <property type="match status" value="1"/>
</dbReference>
<keyword evidence="6" id="KW-1185">Reference proteome</keyword>
<sequence>MDSDDVSPLQALGLLRVGQLPPRPPPSHVPIPLNKRGMPARVRKKNPMYFDEMLVTSPKTSRGTPRKSFRPDSITPKKAETSSPSHTHAVPFPSSPAHSSPRKEAMDRIHVKAVHSRDARPATMKATRSSSRVSKGKVKAGPSEASSSAVATSHGVQSSDEDLDDEEEDEEPEPLSLTPLKLECSSHRLSSSSASSSSSHISSSSNSNSPPTVSTATAAMSAPYPADRSGAVHDNRLRLRNFLKLPQAHKWIYYEWFYANIDQPLFLGRNDFEQVLREAFPQLSTRCLSRRQWSLIRRIMGKPRRCSQAFFNEELSLLAKRRQVLRLLQQRKISDVTQLRDLPFTLPLHIPCQLVIGTKVTARIRKPENGLYIGHIDAVDTSNNTYRISFTRHGIGTHSIPDYEVLSCDPPEMMPLASFQQKFRPRPPLGLVTPPRPLLPRGVSMDTPNKASSLCGLDSPPGWGAGADAPFMCHDPVLAQSPRTQPAPLTLSDRIGQYPVAQLMHIVRLWKLLESKAEKVKQLEQLNSGAEKLRCLGESVTGAFQRRYATLVLEVDQLNEQLNSELLQVHQFCQEISGGASSAAAPTLLPDQIRERCMAESLAVVQVSNSATQERVTDEESLHLVTALTALMLQVKNLCEGEVSAFELTALQSSINSLRQQVLDADAFTDLVAVPLTHIMAAASQLGPLSGFTSTS</sequence>
<reference evidence="7" key="1">
    <citation type="submission" date="2025-08" db="UniProtKB">
        <authorList>
            <consortium name="RefSeq"/>
        </authorList>
    </citation>
    <scope>IDENTIFICATION</scope>
</reference>
<keyword evidence="3" id="KW-0539">Nucleus</keyword>
<dbReference type="RefSeq" id="XP_047736361.1">
    <property type="nucleotide sequence ID" value="XM_047880405.1"/>
</dbReference>
<evidence type="ECO:0000313" key="7">
    <source>
        <dbReference type="RefSeq" id="XP_047736361.1"/>
    </source>
</evidence>
<dbReference type="OMA" id="NRHEWVN"/>